<dbReference type="PROSITE" id="PS01081">
    <property type="entry name" value="HTH_TETR_1"/>
    <property type="match status" value="1"/>
</dbReference>
<dbReference type="Proteomes" id="UP000018458">
    <property type="component" value="Unassembled WGS sequence"/>
</dbReference>
<dbReference type="InterPro" id="IPR036271">
    <property type="entry name" value="Tet_transcr_reg_TetR-rel_C_sf"/>
</dbReference>
<keyword evidence="5" id="KW-1185">Reference proteome</keyword>
<keyword evidence="1 2" id="KW-0238">DNA-binding</keyword>
<reference evidence="4 5" key="1">
    <citation type="submission" date="2011-01" db="EMBL/GenBank/DDBJ databases">
        <authorList>
            <person name="Weinstock G."/>
            <person name="Sodergren E."/>
            <person name="Clifton S."/>
            <person name="Fulton L."/>
            <person name="Fulton B."/>
            <person name="Courtney L."/>
            <person name="Fronick C."/>
            <person name="Harrison M."/>
            <person name="Strong C."/>
            <person name="Farmer C."/>
            <person name="Delahaunty K."/>
            <person name="Markovic C."/>
            <person name="Hall O."/>
            <person name="Minx P."/>
            <person name="Tomlinson C."/>
            <person name="Mitreva M."/>
            <person name="Hou S."/>
            <person name="Chen J."/>
            <person name="Wollam A."/>
            <person name="Pepin K.H."/>
            <person name="Johnson M."/>
            <person name="Bhonagiri V."/>
            <person name="Zhang X."/>
            <person name="Suruliraj S."/>
            <person name="Warren W."/>
            <person name="Chinwalla A."/>
            <person name="Mardis E.R."/>
            <person name="Wilson R.K."/>
        </authorList>
    </citation>
    <scope>NUCLEOTIDE SEQUENCE [LARGE SCALE GENOMIC DNA]</scope>
    <source>
        <strain evidence="5">DSM 22608 / JCM 16073 / KCTC 15190 / YIT 12066</strain>
    </source>
</reference>
<dbReference type="PRINTS" id="PR00455">
    <property type="entry name" value="HTHTETR"/>
</dbReference>
<evidence type="ECO:0000259" key="3">
    <source>
        <dbReference type="PROSITE" id="PS50977"/>
    </source>
</evidence>
<dbReference type="SUPFAM" id="SSF46689">
    <property type="entry name" value="Homeodomain-like"/>
    <property type="match status" value="1"/>
</dbReference>
<organism evidence="4 5">
    <name type="scientific">Succinatimonas hippei (strain DSM 22608 / JCM 16073 / KCTC 15190 / YIT 12066)</name>
    <dbReference type="NCBI Taxonomy" id="762983"/>
    <lineage>
        <taxon>Bacteria</taxon>
        <taxon>Pseudomonadati</taxon>
        <taxon>Pseudomonadota</taxon>
        <taxon>Gammaproteobacteria</taxon>
        <taxon>Aeromonadales</taxon>
        <taxon>Succinivibrionaceae</taxon>
        <taxon>Succinatimonas</taxon>
    </lineage>
</organism>
<dbReference type="InterPro" id="IPR023772">
    <property type="entry name" value="DNA-bd_HTH_TetR-type_CS"/>
</dbReference>
<dbReference type="GO" id="GO:0003677">
    <property type="term" value="F:DNA binding"/>
    <property type="evidence" value="ECO:0007669"/>
    <property type="project" value="UniProtKB-UniRule"/>
</dbReference>
<dbReference type="RefSeq" id="WP_009143447.1">
    <property type="nucleotide sequence ID" value="NZ_GL830999.1"/>
</dbReference>
<dbReference type="InterPro" id="IPR001647">
    <property type="entry name" value="HTH_TetR"/>
</dbReference>
<dbReference type="OrthoDB" id="5816932at2"/>
<dbReference type="eggNOG" id="COG1309">
    <property type="taxonomic scope" value="Bacteria"/>
</dbReference>
<evidence type="ECO:0000256" key="1">
    <source>
        <dbReference type="ARBA" id="ARBA00023125"/>
    </source>
</evidence>
<dbReference type="PANTHER" id="PTHR43479">
    <property type="entry name" value="ACREF/ENVCD OPERON REPRESSOR-RELATED"/>
    <property type="match status" value="1"/>
</dbReference>
<protein>
    <submittedName>
        <fullName evidence="4">HTH-type transcriptional regulator TtgR</fullName>
    </submittedName>
</protein>
<dbReference type="AlphaFoldDB" id="E8LKK9"/>
<dbReference type="Pfam" id="PF00440">
    <property type="entry name" value="TetR_N"/>
    <property type="match status" value="1"/>
</dbReference>
<evidence type="ECO:0000313" key="5">
    <source>
        <dbReference type="Proteomes" id="UP000018458"/>
    </source>
</evidence>
<evidence type="ECO:0000256" key="2">
    <source>
        <dbReference type="PROSITE-ProRule" id="PRU00335"/>
    </source>
</evidence>
<feature type="DNA-binding region" description="H-T-H motif" evidence="2">
    <location>
        <begin position="33"/>
        <end position="52"/>
    </location>
</feature>
<dbReference type="SUPFAM" id="SSF48498">
    <property type="entry name" value="Tetracyclin repressor-like, C-terminal domain"/>
    <property type="match status" value="1"/>
</dbReference>
<evidence type="ECO:0000313" key="4">
    <source>
        <dbReference type="EMBL" id="EFY06937.1"/>
    </source>
</evidence>
<feature type="domain" description="HTH tetR-type" evidence="3">
    <location>
        <begin position="10"/>
        <end position="70"/>
    </location>
</feature>
<dbReference type="EMBL" id="AEVO01000063">
    <property type="protein sequence ID" value="EFY06937.1"/>
    <property type="molecule type" value="Genomic_DNA"/>
</dbReference>
<sequence>MTKRSHEEALQTKKQIMDAAISLFTIKGYEKTSLSDVARAAGVTRGAIYWHFENKGELLIELLQSIAKDKNLVEPLLDAAKENEFDPLGCIRKWLYAHGSNDANLFFSSELVKIASSIMHEIVGEEDLRYKMYELVRNYVYYLKEGIKNAVRRRQLPSDVDIELAAEAINLMLSGYVMSVRQDKAYWTLNRYYRLVDSCLISLVSIKRDSSHYL</sequence>
<dbReference type="PANTHER" id="PTHR43479:SF11">
    <property type="entry name" value="ACREF_ENVCD OPERON REPRESSOR-RELATED"/>
    <property type="match status" value="1"/>
</dbReference>
<dbReference type="PROSITE" id="PS50977">
    <property type="entry name" value="HTH_TETR_2"/>
    <property type="match status" value="1"/>
</dbReference>
<comment type="caution">
    <text evidence="4">The sequence shown here is derived from an EMBL/GenBank/DDBJ whole genome shotgun (WGS) entry which is preliminary data.</text>
</comment>
<dbReference type="Gene3D" id="1.10.357.10">
    <property type="entry name" value="Tetracycline Repressor, domain 2"/>
    <property type="match status" value="1"/>
</dbReference>
<dbReference type="HOGENOM" id="CLU_069356_12_3_6"/>
<dbReference type="InterPro" id="IPR050624">
    <property type="entry name" value="HTH-type_Tx_Regulator"/>
</dbReference>
<accession>E8LKK9</accession>
<name>E8LKK9_SUCHY</name>
<dbReference type="InterPro" id="IPR009057">
    <property type="entry name" value="Homeodomain-like_sf"/>
</dbReference>
<proteinExistence type="predicted"/>
<gene>
    <name evidence="4" type="primary">ttgR</name>
    <name evidence="4" type="ORF">HMPREF9444_01250</name>
</gene>